<evidence type="ECO:0000256" key="23">
    <source>
        <dbReference type="ARBA" id="ARBA00080102"/>
    </source>
</evidence>
<keyword evidence="15 28" id="KW-0418">Kinase</keyword>
<comment type="catalytic activity">
    <reaction evidence="21">
        <text>L-seryl-[protein] + ATP = O-phospho-L-seryl-[protein] + ADP + H(+)</text>
        <dbReference type="Rhea" id="RHEA:17989"/>
        <dbReference type="Rhea" id="RHEA-COMP:9863"/>
        <dbReference type="Rhea" id="RHEA-COMP:11604"/>
        <dbReference type="ChEBI" id="CHEBI:15378"/>
        <dbReference type="ChEBI" id="CHEBI:29999"/>
        <dbReference type="ChEBI" id="CHEBI:30616"/>
        <dbReference type="ChEBI" id="CHEBI:83421"/>
        <dbReference type="ChEBI" id="CHEBI:456216"/>
        <dbReference type="EC" id="2.7.11.1"/>
    </reaction>
</comment>
<feature type="region of interest" description="Disordered" evidence="26">
    <location>
        <begin position="616"/>
        <end position="665"/>
    </location>
</feature>
<dbReference type="SMART" id="SM00220">
    <property type="entry name" value="S_TKc"/>
    <property type="match status" value="1"/>
</dbReference>
<proteinExistence type="inferred from homology"/>
<comment type="catalytic activity">
    <reaction evidence="20">
        <text>L-threonyl-[protein] + ATP = O-phospho-L-threonyl-[protein] + ADP + H(+)</text>
        <dbReference type="Rhea" id="RHEA:46608"/>
        <dbReference type="Rhea" id="RHEA-COMP:11060"/>
        <dbReference type="Rhea" id="RHEA-COMP:11605"/>
        <dbReference type="ChEBI" id="CHEBI:15378"/>
        <dbReference type="ChEBI" id="CHEBI:30013"/>
        <dbReference type="ChEBI" id="CHEBI:30616"/>
        <dbReference type="ChEBI" id="CHEBI:61977"/>
        <dbReference type="ChEBI" id="CHEBI:456216"/>
        <dbReference type="EC" id="2.7.11.1"/>
    </reaction>
</comment>
<evidence type="ECO:0000256" key="18">
    <source>
        <dbReference type="ARBA" id="ARBA00023273"/>
    </source>
</evidence>
<evidence type="ECO:0000256" key="26">
    <source>
        <dbReference type="SAM" id="MobiDB-lite"/>
    </source>
</evidence>
<dbReference type="Gene3D" id="1.10.510.10">
    <property type="entry name" value="Transferase(Phosphotransferase) domain 1"/>
    <property type="match status" value="1"/>
</dbReference>
<evidence type="ECO:0000256" key="20">
    <source>
        <dbReference type="ARBA" id="ARBA00047899"/>
    </source>
</evidence>
<comment type="subcellular location">
    <subcellularLocation>
        <location evidence="2">Cell projection</location>
        <location evidence="2">Cilium</location>
    </subcellularLocation>
    <subcellularLocation>
        <location evidence="3">Cytoplasm</location>
    </subcellularLocation>
</comment>
<keyword evidence="13 25" id="KW-0547">Nucleotide-binding</keyword>
<evidence type="ECO:0000256" key="5">
    <source>
        <dbReference type="ARBA" id="ARBA00012513"/>
    </source>
</evidence>
<evidence type="ECO:0000256" key="12">
    <source>
        <dbReference type="ARBA" id="ARBA00022723"/>
    </source>
</evidence>
<dbReference type="FunFam" id="3.30.200.20:FF:000247">
    <property type="entry name" value="serine/threonine-protein kinase Nek4 isoform X1"/>
    <property type="match status" value="1"/>
</dbReference>
<comment type="caution">
    <text evidence="28">The sequence shown here is derived from an EMBL/GenBank/DDBJ whole genome shotgun (WGS) entry which is preliminary data.</text>
</comment>
<feature type="region of interest" description="Disordered" evidence="26">
    <location>
        <begin position="276"/>
        <end position="318"/>
    </location>
</feature>
<comment type="cofactor">
    <cofactor evidence="1">
        <name>Mn(2+)</name>
        <dbReference type="ChEBI" id="CHEBI:29035"/>
    </cofactor>
</comment>
<keyword evidence="7" id="KW-0963">Cytoplasm</keyword>
<dbReference type="Gene3D" id="3.30.200.20">
    <property type="entry name" value="Phosphorylase Kinase, domain 1"/>
    <property type="match status" value="1"/>
</dbReference>
<evidence type="ECO:0000313" key="28">
    <source>
        <dbReference type="EMBL" id="NWR41087.1"/>
    </source>
</evidence>
<dbReference type="GO" id="GO:0051301">
    <property type="term" value="P:cell division"/>
    <property type="evidence" value="ECO:0007669"/>
    <property type="project" value="UniProtKB-KW"/>
</dbReference>
<keyword evidence="12" id="KW-0479">Metal-binding</keyword>
<evidence type="ECO:0000256" key="1">
    <source>
        <dbReference type="ARBA" id="ARBA00001936"/>
    </source>
</evidence>
<keyword evidence="9" id="KW-0597">Phosphoprotein</keyword>
<keyword evidence="8" id="KW-0723">Serine/threonine-protein kinase</keyword>
<sequence>MPLAAYCFLRAVGKGSYGEVSLARHRQDRKQYVIKKLNLRSASSRERRAAEQEAQLLSQLRHPNIVTYRESWQGDDGHLYIVMGFCEGGDLYHKLKEQKGKLLPENQVVEWFVQIAMALQYLHEKHILHRDLKTQNIFLTRTNIIKVGDLGIARVLENQYDMASTLIGTPYYMSPELFSNKPYNYKSDVWALGCCVYEMATLKHAFNAKDMNSLAYRIIEGKLPPMPKDYSPQLVEIIQTLLSKKPEERPSVKSILRQPYIKQQISLFLEATKAKAARNPKKTVNSKPKEPRSVVSAKNESHSTNATHQNHSSEQARKYKVDEEDCISKCKATKFCPSEKPAVELERKPSRNDLNSLGDSIATVSGVHIDVSLSERMKHGSEKCGTESIPENNKAKHLHVPGHSKVTSNNNPLIKEDGQQQRAKQAFKAAGVESKPSSVDSVEDDDDTLKLLQPVPKDQKQTDLGLDSTEKLLAPFVPIVIQDDVSRGASGDAQGKMTFQVQPPSSVSEPSLSGQQQQKRELAEGCSEKFRAVSPRPLPVPSDVTPKTAQRAAEHPEPADSAKPSQAAIPKERPLSARERRRLKQSREMLPSVVPARQSLNGAVVEAKSLVENCVKVPQSSSDPSISQVNSREAHCLSDDELSSSTSSTDKSDGDSKEKKSNVHEVNDLVQLMTWTLKMDSKENSECCVTSTPAPEFKLHRKYRDTLILHGKSPDESEELKLEEIPSDMLSVPYKIRRMVEILRSDVVQGLGVKLLEKVYRIMEEDDEAKRELQLRELMGDKYTSYSAKARHLKFLEENVKL</sequence>
<dbReference type="InterPro" id="IPR000719">
    <property type="entry name" value="Prot_kinase_dom"/>
</dbReference>
<evidence type="ECO:0000256" key="3">
    <source>
        <dbReference type="ARBA" id="ARBA00004496"/>
    </source>
</evidence>
<dbReference type="GO" id="GO:0046872">
    <property type="term" value="F:metal ion binding"/>
    <property type="evidence" value="ECO:0007669"/>
    <property type="project" value="UniProtKB-KW"/>
</dbReference>
<evidence type="ECO:0000256" key="9">
    <source>
        <dbReference type="ARBA" id="ARBA00022553"/>
    </source>
</evidence>
<organism evidence="28 29">
    <name type="scientific">Regulus satrapa</name>
    <name type="common">Golden-crowned kinglet</name>
    <dbReference type="NCBI Taxonomy" id="13245"/>
    <lineage>
        <taxon>Eukaryota</taxon>
        <taxon>Metazoa</taxon>
        <taxon>Chordata</taxon>
        <taxon>Craniata</taxon>
        <taxon>Vertebrata</taxon>
        <taxon>Euteleostomi</taxon>
        <taxon>Archelosauria</taxon>
        <taxon>Archosauria</taxon>
        <taxon>Dinosauria</taxon>
        <taxon>Saurischia</taxon>
        <taxon>Theropoda</taxon>
        <taxon>Coelurosauria</taxon>
        <taxon>Aves</taxon>
        <taxon>Neognathae</taxon>
        <taxon>Neoaves</taxon>
        <taxon>Telluraves</taxon>
        <taxon>Australaves</taxon>
        <taxon>Passeriformes</taxon>
        <taxon>Regulidae</taxon>
        <taxon>Regulus</taxon>
    </lineage>
</organism>
<feature type="compositionally biased region" description="Polar residues" evidence="26">
    <location>
        <begin position="296"/>
        <end position="313"/>
    </location>
</feature>
<dbReference type="Proteomes" id="UP000529728">
    <property type="component" value="Unassembled WGS sequence"/>
</dbReference>
<dbReference type="CDD" id="cd08223">
    <property type="entry name" value="STKc_Nek4"/>
    <property type="match status" value="1"/>
</dbReference>
<dbReference type="GO" id="GO:0005524">
    <property type="term" value="F:ATP binding"/>
    <property type="evidence" value="ECO:0007669"/>
    <property type="project" value="UniProtKB-UniRule"/>
</dbReference>
<dbReference type="FunFam" id="1.10.510.10:FF:000219">
    <property type="entry name" value="Putative serine/threonine-protein kinase Nek4"/>
    <property type="match status" value="1"/>
</dbReference>
<comment type="similarity">
    <text evidence="4">Belongs to the protein kinase superfamily. NEK Ser/Thr protein kinase family. NIMA subfamily.</text>
</comment>
<dbReference type="InterPro" id="IPR011009">
    <property type="entry name" value="Kinase-like_dom_sf"/>
</dbReference>
<evidence type="ECO:0000256" key="7">
    <source>
        <dbReference type="ARBA" id="ARBA00022490"/>
    </source>
</evidence>
<dbReference type="InterPro" id="IPR008271">
    <property type="entry name" value="Ser/Thr_kinase_AS"/>
</dbReference>
<evidence type="ECO:0000256" key="10">
    <source>
        <dbReference type="ARBA" id="ARBA00022618"/>
    </source>
</evidence>
<keyword evidence="18" id="KW-0966">Cell projection</keyword>
<evidence type="ECO:0000256" key="17">
    <source>
        <dbReference type="ARBA" id="ARBA00022842"/>
    </source>
</evidence>
<feature type="binding site" evidence="25">
    <location>
        <position position="36"/>
    </location>
    <ligand>
        <name>ATP</name>
        <dbReference type="ChEBI" id="CHEBI:30616"/>
    </ligand>
</feature>
<dbReference type="GO" id="GO:0005929">
    <property type="term" value="C:cilium"/>
    <property type="evidence" value="ECO:0007669"/>
    <property type="project" value="UniProtKB-SubCell"/>
</dbReference>
<dbReference type="PROSITE" id="PS50011">
    <property type="entry name" value="PROTEIN_KINASE_DOM"/>
    <property type="match status" value="1"/>
</dbReference>
<evidence type="ECO:0000256" key="4">
    <source>
        <dbReference type="ARBA" id="ARBA00010886"/>
    </source>
</evidence>
<feature type="non-terminal residue" evidence="28">
    <location>
        <position position="1"/>
    </location>
</feature>
<dbReference type="PROSITE" id="PS00107">
    <property type="entry name" value="PROTEIN_KINASE_ATP"/>
    <property type="match status" value="1"/>
</dbReference>
<keyword evidence="6" id="KW-0488">Methylation</keyword>
<keyword evidence="16 25" id="KW-0067">ATP-binding</keyword>
<dbReference type="PANTHER" id="PTHR44899">
    <property type="entry name" value="CAMK FAMILY PROTEIN KINASE"/>
    <property type="match status" value="1"/>
</dbReference>
<gene>
    <name evidence="28" type="primary">Nek4</name>
    <name evidence="28" type="ORF">REGSAT_R07600</name>
</gene>
<keyword evidence="19" id="KW-0131">Cell cycle</keyword>
<dbReference type="InterPro" id="IPR051131">
    <property type="entry name" value="NEK_Ser/Thr_kinase_NIMA"/>
</dbReference>
<evidence type="ECO:0000259" key="27">
    <source>
        <dbReference type="PROSITE" id="PS50011"/>
    </source>
</evidence>
<reference evidence="28 29" key="1">
    <citation type="submission" date="2019-09" db="EMBL/GenBank/DDBJ databases">
        <title>Bird 10,000 Genomes (B10K) Project - Family phase.</title>
        <authorList>
            <person name="Zhang G."/>
        </authorList>
    </citation>
    <scope>NUCLEOTIDE SEQUENCE [LARGE SCALE GENOMIC DNA]</scope>
    <source>
        <strain evidence="28">B10K-DU-001-18</strain>
        <tissue evidence="28">Muscle</tissue>
    </source>
</reference>
<evidence type="ECO:0000256" key="2">
    <source>
        <dbReference type="ARBA" id="ARBA00004138"/>
    </source>
</evidence>
<feature type="domain" description="Protein kinase" evidence="27">
    <location>
        <begin position="6"/>
        <end position="261"/>
    </location>
</feature>
<dbReference type="OrthoDB" id="248923at2759"/>
<keyword evidence="11" id="KW-0808">Transferase</keyword>
<evidence type="ECO:0000256" key="21">
    <source>
        <dbReference type="ARBA" id="ARBA00048679"/>
    </source>
</evidence>
<feature type="compositionally biased region" description="Basic and acidic residues" evidence="26">
    <location>
        <begin position="650"/>
        <end position="665"/>
    </location>
</feature>
<protein>
    <recommendedName>
        <fullName evidence="22">Serine/threonine-protein kinase Nek4</fullName>
        <ecNumber evidence="5">2.7.11.1</ecNumber>
    </recommendedName>
    <alternativeName>
        <fullName evidence="24">Never in mitosis A-related kinase 4</fullName>
    </alternativeName>
    <alternativeName>
        <fullName evidence="23">Serine/threonine-protein kinase 2</fullName>
    </alternativeName>
</protein>
<keyword evidence="14" id="KW-0498">Mitosis</keyword>
<dbReference type="EC" id="2.7.11.1" evidence="5"/>
<evidence type="ECO:0000256" key="11">
    <source>
        <dbReference type="ARBA" id="ARBA00022679"/>
    </source>
</evidence>
<feature type="compositionally biased region" description="Basic and acidic residues" evidence="26">
    <location>
        <begin position="518"/>
        <end position="531"/>
    </location>
</feature>
<evidence type="ECO:0000256" key="16">
    <source>
        <dbReference type="ARBA" id="ARBA00022840"/>
    </source>
</evidence>
<dbReference type="SUPFAM" id="SSF56112">
    <property type="entry name" value="Protein kinase-like (PK-like)"/>
    <property type="match status" value="1"/>
</dbReference>
<dbReference type="PANTHER" id="PTHR44899:SF7">
    <property type="entry name" value="NIMA-RELATED KINASE"/>
    <property type="match status" value="1"/>
</dbReference>
<evidence type="ECO:0000256" key="6">
    <source>
        <dbReference type="ARBA" id="ARBA00022481"/>
    </source>
</evidence>
<dbReference type="EMBL" id="VWZN01000403">
    <property type="protein sequence ID" value="NWR41087.1"/>
    <property type="molecule type" value="Genomic_DNA"/>
</dbReference>
<feature type="compositionally biased region" description="Polar residues" evidence="26">
    <location>
        <begin position="618"/>
        <end position="631"/>
    </location>
</feature>
<evidence type="ECO:0000256" key="14">
    <source>
        <dbReference type="ARBA" id="ARBA00022776"/>
    </source>
</evidence>
<feature type="non-terminal residue" evidence="28">
    <location>
        <position position="802"/>
    </location>
</feature>
<evidence type="ECO:0000256" key="15">
    <source>
        <dbReference type="ARBA" id="ARBA00022777"/>
    </source>
</evidence>
<evidence type="ECO:0000256" key="19">
    <source>
        <dbReference type="ARBA" id="ARBA00023306"/>
    </source>
</evidence>
<dbReference type="GO" id="GO:0005737">
    <property type="term" value="C:cytoplasm"/>
    <property type="evidence" value="ECO:0007669"/>
    <property type="project" value="UniProtKB-SubCell"/>
</dbReference>
<keyword evidence="10" id="KW-0132">Cell division</keyword>
<evidence type="ECO:0000313" key="29">
    <source>
        <dbReference type="Proteomes" id="UP000529728"/>
    </source>
</evidence>
<evidence type="ECO:0000256" key="24">
    <source>
        <dbReference type="ARBA" id="ARBA00082679"/>
    </source>
</evidence>
<dbReference type="GO" id="GO:0004674">
    <property type="term" value="F:protein serine/threonine kinase activity"/>
    <property type="evidence" value="ECO:0007669"/>
    <property type="project" value="UniProtKB-KW"/>
</dbReference>
<evidence type="ECO:0000256" key="13">
    <source>
        <dbReference type="ARBA" id="ARBA00022741"/>
    </source>
</evidence>
<dbReference type="AlphaFoldDB" id="A0A7K4X2A0"/>
<evidence type="ECO:0000256" key="22">
    <source>
        <dbReference type="ARBA" id="ARBA00067731"/>
    </source>
</evidence>
<feature type="compositionally biased region" description="Low complexity" evidence="26">
    <location>
        <begin position="500"/>
        <end position="516"/>
    </location>
</feature>
<keyword evidence="29" id="KW-1185">Reference proteome</keyword>
<name>A0A7K4X2A0_REGSA</name>
<dbReference type="PROSITE" id="PS00108">
    <property type="entry name" value="PROTEIN_KINASE_ST"/>
    <property type="match status" value="1"/>
</dbReference>
<accession>A0A7K4X2A0</accession>
<keyword evidence="17" id="KW-0460">Magnesium</keyword>
<dbReference type="InterPro" id="IPR017441">
    <property type="entry name" value="Protein_kinase_ATP_BS"/>
</dbReference>
<evidence type="ECO:0000256" key="8">
    <source>
        <dbReference type="ARBA" id="ARBA00022527"/>
    </source>
</evidence>
<dbReference type="Pfam" id="PF00069">
    <property type="entry name" value="Pkinase"/>
    <property type="match status" value="1"/>
</dbReference>
<feature type="region of interest" description="Disordered" evidence="26">
    <location>
        <begin position="487"/>
        <end position="580"/>
    </location>
</feature>
<evidence type="ECO:0000256" key="25">
    <source>
        <dbReference type="PROSITE-ProRule" id="PRU10141"/>
    </source>
</evidence>